<dbReference type="Gene3D" id="3.30.465.10">
    <property type="match status" value="1"/>
</dbReference>
<protein>
    <submittedName>
        <fullName evidence="12">HlyC/CorC family transporter</fullName>
    </submittedName>
</protein>
<dbReference type="Proteomes" id="UP000483362">
    <property type="component" value="Unassembled WGS sequence"/>
</dbReference>
<dbReference type="EMBL" id="VULT01000011">
    <property type="protein sequence ID" value="MSS17679.1"/>
    <property type="molecule type" value="Genomic_DNA"/>
</dbReference>
<dbReference type="SMART" id="SM01091">
    <property type="entry name" value="CorC_HlyC"/>
    <property type="match status" value="1"/>
</dbReference>
<evidence type="ECO:0000256" key="3">
    <source>
        <dbReference type="ARBA" id="ARBA00022737"/>
    </source>
</evidence>
<feature type="transmembrane region" description="Helical" evidence="9">
    <location>
        <begin position="130"/>
        <end position="148"/>
    </location>
</feature>
<dbReference type="Pfam" id="PF03471">
    <property type="entry name" value="CorC_HlyC"/>
    <property type="match status" value="1"/>
</dbReference>
<dbReference type="Gene3D" id="3.10.580.10">
    <property type="entry name" value="CBS-domain"/>
    <property type="match status" value="1"/>
</dbReference>
<keyword evidence="5 7" id="KW-0129">CBS domain</keyword>
<keyword evidence="3" id="KW-0677">Repeat</keyword>
<dbReference type="PROSITE" id="PS51846">
    <property type="entry name" value="CNNM"/>
    <property type="match status" value="1"/>
</dbReference>
<evidence type="ECO:0000259" key="10">
    <source>
        <dbReference type="PROSITE" id="PS51371"/>
    </source>
</evidence>
<dbReference type="SUPFAM" id="SSF54631">
    <property type="entry name" value="CBS-domain pair"/>
    <property type="match status" value="1"/>
</dbReference>
<feature type="transmembrane region" description="Helical" evidence="9">
    <location>
        <begin position="6"/>
        <end position="31"/>
    </location>
</feature>
<evidence type="ECO:0000259" key="11">
    <source>
        <dbReference type="PROSITE" id="PS51846"/>
    </source>
</evidence>
<dbReference type="InterPro" id="IPR046342">
    <property type="entry name" value="CBS_dom_sf"/>
</dbReference>
<dbReference type="SUPFAM" id="SSF56176">
    <property type="entry name" value="FAD-binding/transporter-associated domain-like"/>
    <property type="match status" value="1"/>
</dbReference>
<evidence type="ECO:0000256" key="8">
    <source>
        <dbReference type="PROSITE-ProRule" id="PRU01193"/>
    </source>
</evidence>
<evidence type="ECO:0000256" key="5">
    <source>
        <dbReference type="ARBA" id="ARBA00023122"/>
    </source>
</evidence>
<dbReference type="InterPro" id="IPR002550">
    <property type="entry name" value="CNNM"/>
</dbReference>
<keyword evidence="13" id="KW-1185">Reference proteome</keyword>
<proteinExistence type="predicted"/>
<dbReference type="PROSITE" id="PS51371">
    <property type="entry name" value="CBS"/>
    <property type="match status" value="1"/>
</dbReference>
<accession>A0A6L5XB54</accession>
<evidence type="ECO:0000256" key="9">
    <source>
        <dbReference type="SAM" id="Phobius"/>
    </source>
</evidence>
<dbReference type="GO" id="GO:0050660">
    <property type="term" value="F:flavin adenine dinucleotide binding"/>
    <property type="evidence" value="ECO:0007669"/>
    <property type="project" value="InterPro"/>
</dbReference>
<evidence type="ECO:0000256" key="1">
    <source>
        <dbReference type="ARBA" id="ARBA00004141"/>
    </source>
</evidence>
<feature type="domain" description="CBS" evidence="10">
    <location>
        <begin position="280"/>
        <end position="337"/>
    </location>
</feature>
<dbReference type="CDD" id="cd04590">
    <property type="entry name" value="CBS_pair_CorC_HlyC_assoc"/>
    <property type="match status" value="1"/>
</dbReference>
<organism evidence="12 13">
    <name type="scientific">Sodaliphilus pleomorphus</name>
    <dbReference type="NCBI Taxonomy" id="2606626"/>
    <lineage>
        <taxon>Bacteria</taxon>
        <taxon>Pseudomonadati</taxon>
        <taxon>Bacteroidota</taxon>
        <taxon>Bacteroidia</taxon>
        <taxon>Bacteroidales</taxon>
        <taxon>Muribaculaceae</taxon>
        <taxon>Sodaliphilus</taxon>
    </lineage>
</organism>
<dbReference type="InterPro" id="IPR005170">
    <property type="entry name" value="Transptr-assoc_dom"/>
</dbReference>
<dbReference type="InterPro" id="IPR036318">
    <property type="entry name" value="FAD-bd_PCMH-like_sf"/>
</dbReference>
<gene>
    <name evidence="12" type="ORF">FYJ29_07920</name>
</gene>
<feature type="domain" description="CNNM transmembrane" evidence="11">
    <location>
        <begin position="1"/>
        <end position="198"/>
    </location>
</feature>
<dbReference type="PANTHER" id="PTHR22777">
    <property type="entry name" value="HEMOLYSIN-RELATED"/>
    <property type="match status" value="1"/>
</dbReference>
<evidence type="ECO:0000256" key="2">
    <source>
        <dbReference type="ARBA" id="ARBA00022692"/>
    </source>
</evidence>
<dbReference type="Pfam" id="PF01595">
    <property type="entry name" value="CNNM"/>
    <property type="match status" value="1"/>
</dbReference>
<dbReference type="InterPro" id="IPR016169">
    <property type="entry name" value="FAD-bd_PCMH_sub2"/>
</dbReference>
<dbReference type="InterPro" id="IPR000644">
    <property type="entry name" value="CBS_dom"/>
</dbReference>
<dbReference type="RefSeq" id="WP_154327760.1">
    <property type="nucleotide sequence ID" value="NZ_CP045696.1"/>
</dbReference>
<comment type="caution">
    <text evidence="12">The sequence shown here is derived from an EMBL/GenBank/DDBJ whole genome shotgun (WGS) entry which is preliminary data.</text>
</comment>
<dbReference type="GO" id="GO:0005886">
    <property type="term" value="C:plasma membrane"/>
    <property type="evidence" value="ECO:0007669"/>
    <property type="project" value="TreeGrafter"/>
</dbReference>
<keyword evidence="6 8" id="KW-0472">Membrane</keyword>
<comment type="subcellular location">
    <subcellularLocation>
        <location evidence="1">Membrane</location>
        <topology evidence="1">Multi-pass membrane protein</topology>
    </subcellularLocation>
</comment>
<dbReference type="PANTHER" id="PTHR22777:SF17">
    <property type="entry name" value="UPF0053 PROTEIN SLL0260"/>
    <property type="match status" value="1"/>
</dbReference>
<dbReference type="AlphaFoldDB" id="A0A6L5XB54"/>
<evidence type="ECO:0000256" key="7">
    <source>
        <dbReference type="PROSITE-ProRule" id="PRU00703"/>
    </source>
</evidence>
<evidence type="ECO:0000313" key="12">
    <source>
        <dbReference type="EMBL" id="MSS17679.1"/>
    </source>
</evidence>
<keyword evidence="2 8" id="KW-0812">Transmembrane</keyword>
<feature type="transmembrane region" description="Helical" evidence="9">
    <location>
        <begin position="52"/>
        <end position="77"/>
    </location>
</feature>
<evidence type="ECO:0000313" key="13">
    <source>
        <dbReference type="Proteomes" id="UP000483362"/>
    </source>
</evidence>
<evidence type="ECO:0000256" key="4">
    <source>
        <dbReference type="ARBA" id="ARBA00022989"/>
    </source>
</evidence>
<reference evidence="12 13" key="1">
    <citation type="submission" date="2019-08" db="EMBL/GenBank/DDBJ databases">
        <title>In-depth cultivation of the pig gut microbiome towards novel bacterial diversity and tailored functional studies.</title>
        <authorList>
            <person name="Wylensek D."/>
            <person name="Hitch T.C.A."/>
            <person name="Clavel T."/>
        </authorList>
    </citation>
    <scope>NUCLEOTIDE SEQUENCE [LARGE SCALE GENOMIC DNA]</scope>
    <source>
        <strain evidence="12 13">Oil-RF-744-WCA-WT-10</strain>
    </source>
</reference>
<evidence type="ECO:0000256" key="6">
    <source>
        <dbReference type="ARBA" id="ARBA00023136"/>
    </source>
</evidence>
<keyword evidence="4 8" id="KW-1133">Transmembrane helix</keyword>
<dbReference type="InterPro" id="IPR044751">
    <property type="entry name" value="Ion_transp-like_CBS"/>
</dbReference>
<name>A0A6L5XB54_9BACT</name>
<feature type="transmembrane region" description="Helical" evidence="9">
    <location>
        <begin position="97"/>
        <end position="118"/>
    </location>
</feature>
<dbReference type="Pfam" id="PF00571">
    <property type="entry name" value="CBS"/>
    <property type="match status" value="1"/>
</dbReference>
<sequence>MESSSAWIIVMVVSILLSAFFSGMEIAFVSANKVRVEIDVKKSGLINRIIHVFYNHSDMFISTLLIGNNVVNVVYSIAMSALLTEPLKHTAVGSNEVLMLLLITLISTVVILITGEFLPKAIFRINPNYSLRMFSLPLFMCYLVLYPISKFTEWISQGVMRLLGIKADKSEIGSLSLEELDAYLQENIDKKEDENVEVDREMKIFENALDFSDTHLRDCMVPRNEIVGVDIADTTRDDLVQLFGKTGLSKLVVYHDDIDNVLGFISVSELFVTDVNWKDQVKPVLFAPETMLAKVMMQNLLHEKRSMAIVVDEFGGTAGMVTLEDLVEEIFGDIEDEHDRNRNKLVARQIGDNTYEFSGRKEIEEINEEFHLDLPESDEYQTIAGLILHELEAMPNEGDHIEVEGGYTLTVLRKSAARIELVRVVASGNNDKEVHDE</sequence>